<dbReference type="GO" id="GO:0016787">
    <property type="term" value="F:hydrolase activity"/>
    <property type="evidence" value="ECO:0007669"/>
    <property type="project" value="InterPro"/>
</dbReference>
<organism evidence="2 3">
    <name type="scientific">Bacteroides thetaiotaomicron</name>
    <dbReference type="NCBI Taxonomy" id="818"/>
    <lineage>
        <taxon>Bacteria</taxon>
        <taxon>Pseudomonadati</taxon>
        <taxon>Bacteroidota</taxon>
        <taxon>Bacteroidia</taxon>
        <taxon>Bacteroidales</taxon>
        <taxon>Bacteroidaceae</taxon>
        <taxon>Bacteroides</taxon>
    </lineage>
</organism>
<dbReference type="PANTHER" id="PTHR12905">
    <property type="entry name" value="METALLOPHOSPHOESTERASE"/>
    <property type="match status" value="1"/>
</dbReference>
<dbReference type="Pfam" id="PF00149">
    <property type="entry name" value="Metallophos"/>
    <property type="match status" value="1"/>
</dbReference>
<name>A0AA46UBI6_BACT4</name>
<evidence type="ECO:0000259" key="1">
    <source>
        <dbReference type="Pfam" id="PF00149"/>
    </source>
</evidence>
<evidence type="ECO:0000313" key="3">
    <source>
        <dbReference type="Proteomes" id="UP001156216"/>
    </source>
</evidence>
<gene>
    <name evidence="2" type="ORF">KQP59_01310</name>
</gene>
<dbReference type="RefSeq" id="WP_132061637.1">
    <property type="nucleotide sequence ID" value="NZ_CP072242.1"/>
</dbReference>
<dbReference type="PANTHER" id="PTHR12905:SF0">
    <property type="entry name" value="CALCINEURIN-LIKE PHOSPHOESTERASE DOMAIN-CONTAINING PROTEIN"/>
    <property type="match status" value="1"/>
</dbReference>
<dbReference type="AlphaFoldDB" id="A0AA46UBI6"/>
<dbReference type="InterPro" id="IPR029052">
    <property type="entry name" value="Metallo-depent_PP-like"/>
</dbReference>
<evidence type="ECO:0000313" key="2">
    <source>
        <dbReference type="EMBL" id="UYU71779.1"/>
    </source>
</evidence>
<dbReference type="InterPro" id="IPR051693">
    <property type="entry name" value="UPF0046_metallophosphoest"/>
</dbReference>
<dbReference type="Proteomes" id="UP001156216">
    <property type="component" value="Chromosome"/>
</dbReference>
<dbReference type="InterPro" id="IPR004843">
    <property type="entry name" value="Calcineurin-like_PHP"/>
</dbReference>
<dbReference type="SUPFAM" id="SSF56300">
    <property type="entry name" value="Metallo-dependent phosphatases"/>
    <property type="match status" value="1"/>
</dbReference>
<protein>
    <submittedName>
        <fullName evidence="2">Metallophosphoesterase</fullName>
    </submittedName>
</protein>
<feature type="domain" description="Calcineurin-like phosphoesterase" evidence="1">
    <location>
        <begin position="11"/>
        <end position="166"/>
    </location>
</feature>
<reference evidence="2" key="1">
    <citation type="submission" date="2021-06" db="EMBL/GenBank/DDBJ databases">
        <title>Interrogation of the integrated mobile genetic elements in gut-associated Bacteroides with a consensus prediction approach.</title>
        <authorList>
            <person name="Campbell D.E."/>
            <person name="Leigh J.R."/>
            <person name="Kim T."/>
            <person name="England W."/>
            <person name="Whitaker R.J."/>
            <person name="Degnan P.H."/>
        </authorList>
    </citation>
    <scope>NUCLEOTIDE SEQUENCE</scope>
    <source>
        <strain evidence="2">VPI-BTDOT2</strain>
    </source>
</reference>
<proteinExistence type="predicted"/>
<dbReference type="EMBL" id="CP083681">
    <property type="protein sequence ID" value="UYU71779.1"/>
    <property type="molecule type" value="Genomic_DNA"/>
</dbReference>
<sequence>MATIEYKGIKIFAFSDTHHLHDKLEIPKDIDISICVGDVESEIGTSSLDEFAYWYSKFPAQAKLFIPGNHDLSFEFEPHVASHILRQHGIQWLQKHVIDIYNLSFYALPATPWLHSPEELPANLDILATHGPANGILDMGLGCKYLRDAIDKTKPQIHIFGHIHQCGEQHVHISGIDYYNVSKYNSLNRLQAVKH</sequence>
<dbReference type="Gene3D" id="3.60.21.10">
    <property type="match status" value="1"/>
</dbReference>
<accession>A0AA46UBI6</accession>